<evidence type="ECO:0000259" key="11">
    <source>
        <dbReference type="PROSITE" id="PS50042"/>
    </source>
</evidence>
<evidence type="ECO:0000256" key="7">
    <source>
        <dbReference type="ARBA" id="ARBA00023286"/>
    </source>
</evidence>
<keyword evidence="2" id="KW-0813">Transport</keyword>
<dbReference type="OrthoDB" id="421226at2759"/>
<feature type="region of interest" description="Disordered" evidence="9">
    <location>
        <begin position="1"/>
        <end position="29"/>
    </location>
</feature>
<feature type="compositionally biased region" description="Polar residues" evidence="9">
    <location>
        <begin position="1"/>
        <end position="12"/>
    </location>
</feature>
<dbReference type="PROSITE" id="PS50042">
    <property type="entry name" value="CNMP_BINDING_3"/>
    <property type="match status" value="2"/>
</dbReference>
<feature type="region of interest" description="Disordered" evidence="9">
    <location>
        <begin position="200"/>
        <end position="248"/>
    </location>
</feature>
<feature type="domain" description="Cyclic nucleotide-binding" evidence="11">
    <location>
        <begin position="272"/>
        <end position="399"/>
    </location>
</feature>
<dbReference type="SMART" id="SM00367">
    <property type="entry name" value="LRR_CC"/>
    <property type="match status" value="8"/>
</dbReference>
<dbReference type="PANTHER" id="PTHR45638:SF24">
    <property type="entry name" value="CYCLIC NUCLEOTIDE-BINDING DOMAIN PROTEIN (AFU_ORTHOLOGUE AFUA_2G03170)"/>
    <property type="match status" value="1"/>
</dbReference>
<feature type="compositionally biased region" description="Basic and acidic residues" evidence="9">
    <location>
        <begin position="450"/>
        <end position="463"/>
    </location>
</feature>
<dbReference type="InterPro" id="IPR006553">
    <property type="entry name" value="Leu-rich_rpt_Cys-con_subtyp"/>
</dbReference>
<feature type="transmembrane region" description="Helical" evidence="10">
    <location>
        <begin position="1189"/>
        <end position="1207"/>
    </location>
</feature>
<comment type="caution">
    <text evidence="12">The sequence shown here is derived from an EMBL/GenBank/DDBJ whole genome shotgun (WGS) entry which is preliminary data.</text>
</comment>
<feature type="transmembrane region" description="Helical" evidence="10">
    <location>
        <begin position="1098"/>
        <end position="1117"/>
    </location>
</feature>
<sequence>MRRNRSSGSSSPFRALAHNQPPSNPGDSVSLIRSFNVETNPARPIRPSPLTASTIRDMPLDLVDRLRSFPLFQSAPEDFLVEIGNHLKPQVQAANDHVVNEGDDAKAMYWLVRGVVAVTSRDGEAVYAELKSGAFFGEIGVLMDMPRTATIVARTKCLLLILKKEDLQTIMPKFPQMEQAIREEAQERLTLLKKKRQEGNSLLKSPSGDIGSRTAAPGEVSRGDSGALKDGAVVNSKKRKSPSPGIIEDPAVGSAIGSGYVNIRHTLRELPLFADLPPDILHFLGLSAQPKIYPPFNDIVKQGTSGSEIFFIVQGEAEVIHHSANDSLFKSFRIPKRPRLKAGQYFGEVSSLGLSRERTATVRSITTVECLMIPGNTLDELWRRCPADVRAQVEETARTRLNQKEDDVEMTDADGKPRSAYSDPPTPSSPSKPHPPHLVLTNPSKPASPSKDDSDRMEPKDPDPFLSVNMENLRNRRRHSLAPPIPTPDQSGRVNGGLPSPDGTTLKVAFSQASLDSDMPTKRARRSSRPTPGSTGPVLSDAIFVRIFEHFDIVELLRLRIVNSHWRQIITTHQDVCRNVDLSSYNRYVTDQVLTQVLAPFIGTRARMIDLNNCFHISDDGFSALWKRCGKNVVSWKMRSVWDVSASQILDMSENAKELQEVDWSNCRKVGDNLLGRVVGWVVPEHSPTMQKKMATQSHKKSKSRHVETAKENPPPPGTVIGCPKLNTLNLSYCKHITDRSMLHLAAHASDRIRSLSLTRCTSITDAGFQSWAQYKFEKLTYLCLADCTYLSDHAIVALVNAAKSLTHLDLSFCCALSDTATEVVALGLPKLRELRLAFCGSAVSDTSLQTIALHLPELEGLSVRGCVRVTGKGVESLVKECTWLRWLDVSQCRNLEGWLRNGGPLKLGSATELQSGWSSDEEDEGPSFSPPRFGPAVMSVDKLASTSSFAHRTGLGAARIRRQPNIMSFTLSIRQGPARLAQRLPELTKTSSSILRAVVPARSFHQAVSRKPIASRITTTTTRSAFRQNGIRFYSQNGGRGQYQQTASSTVSSGTRKLLVGGAIFGGTLMAINVVFNRETRDDGGMPVYEREYLNNTFLHTGLGVGIIALTARQMVQTGFVYRIMTTNPWVVGLGGLALSFATMIGTRSISPDNYLPKYALWTAFNATQAAFVAPMLAFIPGALLARAGLYTVAMMGSLAVVGATAKQEKYLYIGGPLLAGAAIVAASGFAPLLLPVTAVRTLAFTENIWLYGGLAVFGGFTLYDVQKVLHHARLAQAGYMKRDPVNESISLELDFLNIFIRMVQILSMNQRRK</sequence>
<dbReference type="Pfam" id="PF16643">
    <property type="entry name" value="cNMPbd_u2"/>
    <property type="match status" value="1"/>
</dbReference>
<dbReference type="Gene3D" id="3.80.10.10">
    <property type="entry name" value="Ribonuclease Inhibitor"/>
    <property type="match status" value="2"/>
</dbReference>
<accession>A0A167V397</accession>
<keyword evidence="8" id="KW-0407">Ion channel</keyword>
<keyword evidence="3 10" id="KW-0812">Transmembrane</keyword>
<dbReference type="InterPro" id="IPR032675">
    <property type="entry name" value="LRR_dom_sf"/>
</dbReference>
<evidence type="ECO:0000256" key="1">
    <source>
        <dbReference type="ARBA" id="ARBA00004141"/>
    </source>
</evidence>
<dbReference type="Pfam" id="PF01027">
    <property type="entry name" value="Bax1-I"/>
    <property type="match status" value="1"/>
</dbReference>
<evidence type="ECO:0000256" key="5">
    <source>
        <dbReference type="ARBA" id="ARBA00023065"/>
    </source>
</evidence>
<proteinExistence type="predicted"/>
<dbReference type="SUPFAM" id="SSF81383">
    <property type="entry name" value="F-box domain"/>
    <property type="match status" value="1"/>
</dbReference>
<dbReference type="InterPro" id="IPR050866">
    <property type="entry name" value="CNG_cation_channel"/>
</dbReference>
<dbReference type="Pfam" id="PF25372">
    <property type="entry name" value="DUF7885"/>
    <property type="match status" value="1"/>
</dbReference>
<feature type="compositionally biased region" description="Pro residues" evidence="9">
    <location>
        <begin position="424"/>
        <end position="433"/>
    </location>
</feature>
<evidence type="ECO:0000256" key="6">
    <source>
        <dbReference type="ARBA" id="ARBA00023136"/>
    </source>
</evidence>
<dbReference type="PROSITE" id="PS00888">
    <property type="entry name" value="CNMP_BINDING_1"/>
    <property type="match status" value="1"/>
</dbReference>
<evidence type="ECO:0000313" key="13">
    <source>
        <dbReference type="Proteomes" id="UP000076744"/>
    </source>
</evidence>
<dbReference type="PROSITE" id="PS00889">
    <property type="entry name" value="CNMP_BINDING_2"/>
    <property type="match status" value="1"/>
</dbReference>
<dbReference type="InterPro" id="IPR018490">
    <property type="entry name" value="cNMP-bd_dom_sf"/>
</dbReference>
<dbReference type="GO" id="GO:0016020">
    <property type="term" value="C:membrane"/>
    <property type="evidence" value="ECO:0007669"/>
    <property type="project" value="UniProtKB-SubCell"/>
</dbReference>
<organism evidence="12 13">
    <name type="scientific">Cordyceps fumosorosea (strain ARSEF 2679)</name>
    <name type="common">Isaria fumosorosea</name>
    <dbReference type="NCBI Taxonomy" id="1081104"/>
    <lineage>
        <taxon>Eukaryota</taxon>
        <taxon>Fungi</taxon>
        <taxon>Dikarya</taxon>
        <taxon>Ascomycota</taxon>
        <taxon>Pezizomycotina</taxon>
        <taxon>Sordariomycetes</taxon>
        <taxon>Hypocreomycetidae</taxon>
        <taxon>Hypocreales</taxon>
        <taxon>Cordycipitaceae</taxon>
        <taxon>Cordyceps</taxon>
    </lineage>
</organism>
<dbReference type="CDD" id="cd09917">
    <property type="entry name" value="F-box_SF"/>
    <property type="match status" value="1"/>
</dbReference>
<reference evidence="12 13" key="1">
    <citation type="journal article" date="2016" name="Genome Biol. Evol.">
        <title>Divergent and convergent evolution of fungal pathogenicity.</title>
        <authorList>
            <person name="Shang Y."/>
            <person name="Xiao G."/>
            <person name="Zheng P."/>
            <person name="Cen K."/>
            <person name="Zhan S."/>
            <person name="Wang C."/>
        </authorList>
    </citation>
    <scope>NUCLEOTIDE SEQUENCE [LARGE SCALE GENOMIC DNA]</scope>
    <source>
        <strain evidence="12 13">ARSEF 2679</strain>
    </source>
</reference>
<evidence type="ECO:0000256" key="2">
    <source>
        <dbReference type="ARBA" id="ARBA00022448"/>
    </source>
</evidence>
<dbReference type="Pfam" id="PF00646">
    <property type="entry name" value="F-box"/>
    <property type="match status" value="1"/>
</dbReference>
<evidence type="ECO:0000256" key="4">
    <source>
        <dbReference type="ARBA" id="ARBA00022989"/>
    </source>
</evidence>
<feature type="transmembrane region" description="Helical" evidence="10">
    <location>
        <begin position="1129"/>
        <end position="1148"/>
    </location>
</feature>
<feature type="compositionally biased region" description="Basic and acidic residues" evidence="9">
    <location>
        <begin position="396"/>
        <end position="405"/>
    </location>
</feature>
<feature type="region of interest" description="Disordered" evidence="9">
    <location>
        <begin position="396"/>
        <end position="535"/>
    </location>
</feature>
<feature type="region of interest" description="Disordered" evidence="9">
    <location>
        <begin position="690"/>
        <end position="719"/>
    </location>
</feature>
<dbReference type="STRING" id="1081104.A0A167V397"/>
<dbReference type="InterPro" id="IPR001810">
    <property type="entry name" value="F-box_dom"/>
</dbReference>
<gene>
    <name evidence="12" type="ORF">ISF_05196</name>
</gene>
<keyword evidence="6 10" id="KW-0472">Membrane</keyword>
<dbReference type="SMART" id="SM00256">
    <property type="entry name" value="FBOX"/>
    <property type="match status" value="1"/>
</dbReference>
<feature type="transmembrane region" description="Helical" evidence="10">
    <location>
        <begin position="1250"/>
        <end position="1267"/>
    </location>
</feature>
<feature type="region of interest" description="Disordered" evidence="9">
    <location>
        <begin position="912"/>
        <end position="933"/>
    </location>
</feature>
<dbReference type="SUPFAM" id="SSF51206">
    <property type="entry name" value="cAMP-binding domain-like"/>
    <property type="match status" value="2"/>
</dbReference>
<keyword evidence="13" id="KW-1185">Reference proteome</keyword>
<dbReference type="Pfam" id="PF00027">
    <property type="entry name" value="cNMP_binding"/>
    <property type="match status" value="2"/>
</dbReference>
<dbReference type="InterPro" id="IPR057207">
    <property type="entry name" value="FBXL15_LRR"/>
</dbReference>
<dbReference type="GO" id="GO:0005221">
    <property type="term" value="F:intracellularly cyclic nucleotide-activated monoatomic cation channel activity"/>
    <property type="evidence" value="ECO:0007669"/>
    <property type="project" value="InterPro"/>
</dbReference>
<feature type="transmembrane region" description="Helical" evidence="10">
    <location>
        <begin position="1059"/>
        <end position="1077"/>
    </location>
</feature>
<dbReference type="Gene3D" id="2.60.120.10">
    <property type="entry name" value="Jelly Rolls"/>
    <property type="match status" value="2"/>
</dbReference>
<dbReference type="EMBL" id="AZHB01000012">
    <property type="protein sequence ID" value="OAA62187.1"/>
    <property type="molecule type" value="Genomic_DNA"/>
</dbReference>
<dbReference type="GO" id="GO:0044877">
    <property type="term" value="F:protein-containing complex binding"/>
    <property type="evidence" value="ECO:0007669"/>
    <property type="project" value="TreeGrafter"/>
</dbReference>
<evidence type="ECO:0000256" key="8">
    <source>
        <dbReference type="ARBA" id="ARBA00023303"/>
    </source>
</evidence>
<keyword evidence="5" id="KW-0406">Ion transport</keyword>
<dbReference type="CDD" id="cd00038">
    <property type="entry name" value="CAP_ED"/>
    <property type="match status" value="2"/>
</dbReference>
<dbReference type="RefSeq" id="XP_018703937.1">
    <property type="nucleotide sequence ID" value="XM_018848801.1"/>
</dbReference>
<feature type="transmembrane region" description="Helical" evidence="10">
    <location>
        <begin position="1160"/>
        <end position="1183"/>
    </location>
</feature>
<dbReference type="FunFam" id="2.60.120.10:FF:000057">
    <property type="entry name" value="Cyclic nucleotide-binding domain protein"/>
    <property type="match status" value="1"/>
</dbReference>
<dbReference type="InterPro" id="IPR036047">
    <property type="entry name" value="F-box-like_dom_sf"/>
</dbReference>
<dbReference type="GeneID" id="30021488"/>
<evidence type="ECO:0000256" key="9">
    <source>
        <dbReference type="SAM" id="MobiDB-lite"/>
    </source>
</evidence>
<keyword evidence="7" id="KW-1071">Ligand-gated ion channel</keyword>
<dbReference type="InterPro" id="IPR018488">
    <property type="entry name" value="cNMP-bd_CS"/>
</dbReference>
<dbReference type="PANTHER" id="PTHR45638">
    <property type="entry name" value="CYCLIC NUCLEOTIDE-GATED CATION CHANNEL SUBUNIT A"/>
    <property type="match status" value="1"/>
</dbReference>
<feature type="transmembrane region" description="Helical" evidence="10">
    <location>
        <begin position="1219"/>
        <end position="1238"/>
    </location>
</feature>
<evidence type="ECO:0000256" key="3">
    <source>
        <dbReference type="ARBA" id="ARBA00022692"/>
    </source>
</evidence>
<dbReference type="SMART" id="SM00100">
    <property type="entry name" value="cNMP"/>
    <property type="match status" value="2"/>
</dbReference>
<evidence type="ECO:0000256" key="10">
    <source>
        <dbReference type="SAM" id="Phobius"/>
    </source>
</evidence>
<evidence type="ECO:0000313" key="12">
    <source>
        <dbReference type="EMBL" id="OAA62187.1"/>
    </source>
</evidence>
<dbReference type="InterPro" id="IPR006214">
    <property type="entry name" value="Bax_inhibitor_1-related"/>
</dbReference>
<dbReference type="InterPro" id="IPR000595">
    <property type="entry name" value="cNMP-bd_dom"/>
</dbReference>
<name>A0A167V397_CORFA</name>
<dbReference type="Proteomes" id="UP000076744">
    <property type="component" value="Unassembled WGS sequence"/>
</dbReference>
<protein>
    <submittedName>
        <fullName evidence="12">Cyclic nucleotide-binding-like protein</fullName>
    </submittedName>
</protein>
<dbReference type="SUPFAM" id="SSF52047">
    <property type="entry name" value="RNI-like"/>
    <property type="match status" value="1"/>
</dbReference>
<keyword evidence="4 10" id="KW-1133">Transmembrane helix</keyword>
<feature type="domain" description="Cyclic nucleotide-binding" evidence="11">
    <location>
        <begin position="71"/>
        <end position="188"/>
    </location>
</feature>
<dbReference type="InterPro" id="IPR014710">
    <property type="entry name" value="RmlC-like_jellyroll"/>
</dbReference>
<comment type="subcellular location">
    <subcellularLocation>
        <location evidence="1">Membrane</location>
        <topology evidence="1">Multi-pass membrane protein</topology>
    </subcellularLocation>
</comment>